<keyword evidence="8 10" id="KW-1133">Transmembrane helix</keyword>
<dbReference type="RefSeq" id="WP_246427077.1">
    <property type="nucleotide sequence ID" value="NZ_JACIJH010000002.1"/>
</dbReference>
<dbReference type="GO" id="GO:0005886">
    <property type="term" value="C:plasma membrane"/>
    <property type="evidence" value="ECO:0007669"/>
    <property type="project" value="UniProtKB-SubCell"/>
</dbReference>
<evidence type="ECO:0000313" key="13">
    <source>
        <dbReference type="Proteomes" id="UP000537161"/>
    </source>
</evidence>
<sequence length="159" mass="17384">MQLFLRLMFDPSRPAHRRRKSDERGFTLTELMVVIFIIGLLATVVMINVLPSQDKAMVTKAKADIATLENALEQYRLDNLTYPASGDGLNALVTAPPALAQPERYRRGGYIKKLPADPWGRPYNYQAPGASGAAFDVWSFGADGAPGGTDENADIRADS</sequence>
<dbReference type="InterPro" id="IPR045584">
    <property type="entry name" value="Pilin-like"/>
</dbReference>
<evidence type="ECO:0000256" key="10">
    <source>
        <dbReference type="SAM" id="Phobius"/>
    </source>
</evidence>
<feature type="domain" description="Type II secretion system protein GspG C-terminal" evidence="11">
    <location>
        <begin position="48"/>
        <end position="156"/>
    </location>
</feature>
<proteinExistence type="inferred from homology"/>
<evidence type="ECO:0000256" key="2">
    <source>
        <dbReference type="ARBA" id="ARBA00009984"/>
    </source>
</evidence>
<dbReference type="InterPro" id="IPR010054">
    <property type="entry name" value="Type2_sec_GspG"/>
</dbReference>
<dbReference type="NCBIfam" id="TIGR02532">
    <property type="entry name" value="IV_pilin_GFxxxE"/>
    <property type="match status" value="1"/>
</dbReference>
<feature type="transmembrane region" description="Helical" evidence="10">
    <location>
        <begin position="31"/>
        <end position="50"/>
    </location>
</feature>
<dbReference type="InterPro" id="IPR012902">
    <property type="entry name" value="N_methyl_site"/>
</dbReference>
<evidence type="ECO:0000256" key="7">
    <source>
        <dbReference type="ARBA" id="ARBA00022692"/>
    </source>
</evidence>
<dbReference type="EMBL" id="JACIJH010000002">
    <property type="protein sequence ID" value="MBB5705947.1"/>
    <property type="molecule type" value="Genomic_DNA"/>
</dbReference>
<keyword evidence="4" id="KW-1003">Cell membrane</keyword>
<evidence type="ECO:0000256" key="9">
    <source>
        <dbReference type="ARBA" id="ARBA00023136"/>
    </source>
</evidence>
<dbReference type="Gene3D" id="3.30.700.10">
    <property type="entry name" value="Glycoprotein, Type 4 Pilin"/>
    <property type="match status" value="1"/>
</dbReference>
<evidence type="ECO:0000259" key="11">
    <source>
        <dbReference type="Pfam" id="PF08334"/>
    </source>
</evidence>
<evidence type="ECO:0000256" key="6">
    <source>
        <dbReference type="ARBA" id="ARBA00022519"/>
    </source>
</evidence>
<reference evidence="12 13" key="1">
    <citation type="submission" date="2020-08" db="EMBL/GenBank/DDBJ databases">
        <title>Genomic Encyclopedia of Type Strains, Phase IV (KMG-IV): sequencing the most valuable type-strain genomes for metagenomic binning, comparative biology and taxonomic classification.</title>
        <authorList>
            <person name="Goeker M."/>
        </authorList>
    </citation>
    <scope>NUCLEOTIDE SEQUENCE [LARGE SCALE GENOMIC DNA]</scope>
    <source>
        <strain evidence="12 13">DSM 27163</strain>
    </source>
</reference>
<protein>
    <recommendedName>
        <fullName evidence="3">Type II secretion system core protein G</fullName>
    </recommendedName>
</protein>
<comment type="similarity">
    <text evidence="2">Belongs to the GSP G family.</text>
</comment>
<keyword evidence="6" id="KW-0997">Cell inner membrane</keyword>
<dbReference type="SUPFAM" id="SSF54523">
    <property type="entry name" value="Pili subunits"/>
    <property type="match status" value="1"/>
</dbReference>
<dbReference type="Proteomes" id="UP000537161">
    <property type="component" value="Unassembled WGS sequence"/>
</dbReference>
<keyword evidence="5" id="KW-0488">Methylation</keyword>
<comment type="subcellular location">
    <subcellularLocation>
        <location evidence="1">Cell inner membrane</location>
        <topology evidence="1">Single-pass membrane protein</topology>
    </subcellularLocation>
</comment>
<evidence type="ECO:0000256" key="1">
    <source>
        <dbReference type="ARBA" id="ARBA00004377"/>
    </source>
</evidence>
<accession>A0A7W9B480</accession>
<organism evidence="12 13">
    <name type="scientific">Sphingopyxis panaciterrulae</name>
    <dbReference type="NCBI Taxonomy" id="462372"/>
    <lineage>
        <taxon>Bacteria</taxon>
        <taxon>Pseudomonadati</taxon>
        <taxon>Pseudomonadota</taxon>
        <taxon>Alphaproteobacteria</taxon>
        <taxon>Sphingomonadales</taxon>
        <taxon>Sphingomonadaceae</taxon>
        <taxon>Sphingopyxis</taxon>
    </lineage>
</organism>
<dbReference type="NCBIfam" id="TIGR01710">
    <property type="entry name" value="typeII_sec_gspG"/>
    <property type="match status" value="1"/>
</dbReference>
<name>A0A7W9B480_9SPHN</name>
<dbReference type="InterPro" id="IPR013545">
    <property type="entry name" value="T2SS_protein-GspG_C"/>
</dbReference>
<gene>
    <name evidence="12" type="ORF">FHR21_001280</name>
</gene>
<evidence type="ECO:0000256" key="8">
    <source>
        <dbReference type="ARBA" id="ARBA00022989"/>
    </source>
</evidence>
<comment type="caution">
    <text evidence="12">The sequence shown here is derived from an EMBL/GenBank/DDBJ whole genome shotgun (WGS) entry which is preliminary data.</text>
</comment>
<dbReference type="GO" id="GO:0015628">
    <property type="term" value="P:protein secretion by the type II secretion system"/>
    <property type="evidence" value="ECO:0007669"/>
    <property type="project" value="InterPro"/>
</dbReference>
<evidence type="ECO:0000313" key="12">
    <source>
        <dbReference type="EMBL" id="MBB5705947.1"/>
    </source>
</evidence>
<evidence type="ECO:0000256" key="5">
    <source>
        <dbReference type="ARBA" id="ARBA00022481"/>
    </source>
</evidence>
<evidence type="ECO:0000256" key="3">
    <source>
        <dbReference type="ARBA" id="ARBA00020042"/>
    </source>
</evidence>
<dbReference type="InterPro" id="IPR000983">
    <property type="entry name" value="Bac_GSPG_pilin"/>
</dbReference>
<dbReference type="PANTHER" id="PTHR30093:SF44">
    <property type="entry name" value="TYPE II SECRETION SYSTEM CORE PROTEIN G"/>
    <property type="match status" value="1"/>
</dbReference>
<dbReference type="GO" id="GO:0015627">
    <property type="term" value="C:type II protein secretion system complex"/>
    <property type="evidence" value="ECO:0007669"/>
    <property type="project" value="InterPro"/>
</dbReference>
<dbReference type="Pfam" id="PF08334">
    <property type="entry name" value="T2SSG"/>
    <property type="match status" value="1"/>
</dbReference>
<dbReference type="Pfam" id="PF07963">
    <property type="entry name" value="N_methyl"/>
    <property type="match status" value="1"/>
</dbReference>
<evidence type="ECO:0000256" key="4">
    <source>
        <dbReference type="ARBA" id="ARBA00022475"/>
    </source>
</evidence>
<dbReference type="PANTHER" id="PTHR30093">
    <property type="entry name" value="GENERAL SECRETION PATHWAY PROTEIN G"/>
    <property type="match status" value="1"/>
</dbReference>
<dbReference type="AlphaFoldDB" id="A0A7W9B480"/>
<keyword evidence="7 10" id="KW-0812">Transmembrane</keyword>
<keyword evidence="13" id="KW-1185">Reference proteome</keyword>
<keyword evidence="9 10" id="KW-0472">Membrane</keyword>
<dbReference type="PRINTS" id="PR00813">
    <property type="entry name" value="BCTERIALGSPG"/>
</dbReference>